<comment type="similarity">
    <text evidence="2">Belongs to the virb1 family.</text>
</comment>
<dbReference type="InterPro" id="IPR008258">
    <property type="entry name" value="Transglycosylase_SLT_dom_1"/>
</dbReference>
<proteinExistence type="inferred from homology"/>
<evidence type="ECO:0000256" key="2">
    <source>
        <dbReference type="ARBA" id="ARBA00009387"/>
    </source>
</evidence>
<dbReference type="SUPFAM" id="SSF53955">
    <property type="entry name" value="Lysozyme-like"/>
    <property type="match status" value="1"/>
</dbReference>
<comment type="caution">
    <text evidence="5">The sequence shown here is derived from an EMBL/GenBank/DDBJ whole genome shotgun (WGS) entry which is preliminary data.</text>
</comment>
<evidence type="ECO:0000259" key="4">
    <source>
        <dbReference type="Pfam" id="PF01464"/>
    </source>
</evidence>
<feature type="signal peptide" evidence="3">
    <location>
        <begin position="1"/>
        <end position="18"/>
    </location>
</feature>
<feature type="domain" description="Transglycosylase SLT" evidence="4">
    <location>
        <begin position="59"/>
        <end position="153"/>
    </location>
</feature>
<protein>
    <recommendedName>
        <fullName evidence="4">Transglycosylase SLT domain-containing protein</fullName>
    </recommendedName>
</protein>
<comment type="similarity">
    <text evidence="1">Belongs to the transglycosylase Slt family.</text>
</comment>
<name>A0ABV2NIQ9_9HYPH</name>
<dbReference type="Proteomes" id="UP001549119">
    <property type="component" value="Unassembled WGS sequence"/>
</dbReference>
<evidence type="ECO:0000256" key="3">
    <source>
        <dbReference type="SAM" id="SignalP"/>
    </source>
</evidence>
<dbReference type="Pfam" id="PF01464">
    <property type="entry name" value="SLT"/>
    <property type="match status" value="1"/>
</dbReference>
<dbReference type="EMBL" id="JBEPNW010000002">
    <property type="protein sequence ID" value="MET3866395.1"/>
    <property type="molecule type" value="Genomic_DNA"/>
</dbReference>
<evidence type="ECO:0000313" key="6">
    <source>
        <dbReference type="Proteomes" id="UP001549119"/>
    </source>
</evidence>
<evidence type="ECO:0000313" key="5">
    <source>
        <dbReference type="EMBL" id="MET3866395.1"/>
    </source>
</evidence>
<reference evidence="5 6" key="1">
    <citation type="submission" date="2024-06" db="EMBL/GenBank/DDBJ databases">
        <title>Genomics of switchgrass bacterial isolates.</title>
        <authorList>
            <person name="Shade A."/>
        </authorList>
    </citation>
    <scope>NUCLEOTIDE SEQUENCE [LARGE SCALE GENOMIC DNA]</scope>
    <source>
        <strain evidence="5 6">PvP084</strain>
    </source>
</reference>
<evidence type="ECO:0000256" key="1">
    <source>
        <dbReference type="ARBA" id="ARBA00007734"/>
    </source>
</evidence>
<organism evidence="5 6">
    <name type="scientific">Methylobacterium radiotolerans</name>
    <dbReference type="NCBI Taxonomy" id="31998"/>
    <lineage>
        <taxon>Bacteria</taxon>
        <taxon>Pseudomonadati</taxon>
        <taxon>Pseudomonadota</taxon>
        <taxon>Alphaproteobacteria</taxon>
        <taxon>Hyphomicrobiales</taxon>
        <taxon>Methylobacteriaceae</taxon>
        <taxon>Methylobacterium</taxon>
    </lineage>
</organism>
<keyword evidence="6" id="KW-1185">Reference proteome</keyword>
<accession>A0ABV2NIQ9</accession>
<dbReference type="InterPro" id="IPR023346">
    <property type="entry name" value="Lysozyme-like_dom_sf"/>
</dbReference>
<keyword evidence="3" id="KW-0732">Signal</keyword>
<gene>
    <name evidence="5" type="ORF">ABIC20_003704</name>
</gene>
<dbReference type="PANTHER" id="PTHR37423">
    <property type="entry name" value="SOLUBLE LYTIC MUREIN TRANSGLYCOSYLASE-RELATED"/>
    <property type="match status" value="1"/>
</dbReference>
<dbReference type="Gene3D" id="1.10.530.10">
    <property type="match status" value="1"/>
</dbReference>
<feature type="chain" id="PRO_5045650440" description="Transglycosylase SLT domain-containing protein" evidence="3">
    <location>
        <begin position="19"/>
        <end position="252"/>
    </location>
</feature>
<dbReference type="PANTHER" id="PTHR37423:SF2">
    <property type="entry name" value="MEMBRANE-BOUND LYTIC MUREIN TRANSGLYCOSYLASE C"/>
    <property type="match status" value="1"/>
</dbReference>
<dbReference type="RefSeq" id="WP_071000036.1">
    <property type="nucleotide sequence ID" value="NZ_JBEPNV010000001.1"/>
</dbReference>
<sequence length="252" mass="26163">MRAPLLLLLLACAAPAQARPATFLAVHAVGMASLPPVPPAPAAAPVAADARARFLPLIARETAGTGLPLAVADAVARIESGYDPTVVGSVGEVGLMQVRPTTAAMLGFRGTVAELASPEINVRYGVRYLAEAWRRADGDLCRALMKYRAGHGAESMSPLSQLYCARAQAILGDPEARAVRASARAAAPDRLAARPAGPVHRTRVAAVPARPLSFWEAHRARIARLNAAVVARWRARGWSAAPNGASGEPAGG</sequence>